<sequence>MWIERLFPKQKVVGSTPTWRDPTIFGPHKFEYGPAAPSWPSSIYISENQRPSISFFLIQPPSSPDEGFTSKQRCEFVNEDKVKSLVEIRSKDSILCKLRQMFLII</sequence>
<proteinExistence type="predicted"/>
<comment type="caution">
    <text evidence="1">The sequence shown here is derived from an EMBL/GenBank/DDBJ whole genome shotgun (WGS) entry which is preliminary data.</text>
</comment>
<dbReference type="EMBL" id="CM009298">
    <property type="protein sequence ID" value="KAI9388684.1"/>
    <property type="molecule type" value="Genomic_DNA"/>
</dbReference>
<evidence type="ECO:0000313" key="2">
    <source>
        <dbReference type="Proteomes" id="UP000006729"/>
    </source>
</evidence>
<evidence type="ECO:0000313" key="1">
    <source>
        <dbReference type="EMBL" id="KAI9388684.1"/>
    </source>
</evidence>
<reference evidence="1 2" key="1">
    <citation type="journal article" date="2006" name="Science">
        <title>The genome of black cottonwood, Populus trichocarpa (Torr. &amp; Gray).</title>
        <authorList>
            <person name="Tuskan G.A."/>
            <person name="Difazio S."/>
            <person name="Jansson S."/>
            <person name="Bohlmann J."/>
            <person name="Grigoriev I."/>
            <person name="Hellsten U."/>
            <person name="Putnam N."/>
            <person name="Ralph S."/>
            <person name="Rombauts S."/>
            <person name="Salamov A."/>
            <person name="Schein J."/>
            <person name="Sterck L."/>
            <person name="Aerts A."/>
            <person name="Bhalerao R.R."/>
            <person name="Bhalerao R.P."/>
            <person name="Blaudez D."/>
            <person name="Boerjan W."/>
            <person name="Brun A."/>
            <person name="Brunner A."/>
            <person name="Busov V."/>
            <person name="Campbell M."/>
            <person name="Carlson J."/>
            <person name="Chalot M."/>
            <person name="Chapman J."/>
            <person name="Chen G.L."/>
            <person name="Cooper D."/>
            <person name="Coutinho P.M."/>
            <person name="Couturier J."/>
            <person name="Covert S."/>
            <person name="Cronk Q."/>
            <person name="Cunningham R."/>
            <person name="Davis J."/>
            <person name="Degroeve S."/>
            <person name="Dejardin A."/>
            <person name="Depamphilis C."/>
            <person name="Detter J."/>
            <person name="Dirks B."/>
            <person name="Dubchak I."/>
            <person name="Duplessis S."/>
            <person name="Ehlting J."/>
            <person name="Ellis B."/>
            <person name="Gendler K."/>
            <person name="Goodstein D."/>
            <person name="Gribskov M."/>
            <person name="Grimwood J."/>
            <person name="Groover A."/>
            <person name="Gunter L."/>
            <person name="Hamberger B."/>
            <person name="Heinze B."/>
            <person name="Helariutta Y."/>
            <person name="Henrissat B."/>
            <person name="Holligan D."/>
            <person name="Holt R."/>
            <person name="Huang W."/>
            <person name="Islam-Faridi N."/>
            <person name="Jones S."/>
            <person name="Jones-Rhoades M."/>
            <person name="Jorgensen R."/>
            <person name="Joshi C."/>
            <person name="Kangasjarvi J."/>
            <person name="Karlsson J."/>
            <person name="Kelleher C."/>
            <person name="Kirkpatrick R."/>
            <person name="Kirst M."/>
            <person name="Kohler A."/>
            <person name="Kalluri U."/>
            <person name="Larimer F."/>
            <person name="Leebens-Mack J."/>
            <person name="Leple J.C."/>
            <person name="Locascio P."/>
            <person name="Lou Y."/>
            <person name="Lucas S."/>
            <person name="Martin F."/>
            <person name="Montanini B."/>
            <person name="Napoli C."/>
            <person name="Nelson D.R."/>
            <person name="Nelson C."/>
            <person name="Nieminen K."/>
            <person name="Nilsson O."/>
            <person name="Pereda V."/>
            <person name="Peter G."/>
            <person name="Philippe R."/>
            <person name="Pilate G."/>
            <person name="Poliakov A."/>
            <person name="Razumovskaya J."/>
            <person name="Richardson P."/>
            <person name="Rinaldi C."/>
            <person name="Ritland K."/>
            <person name="Rouze P."/>
            <person name="Ryaboy D."/>
            <person name="Schmutz J."/>
            <person name="Schrader J."/>
            <person name="Segerman B."/>
            <person name="Shin H."/>
            <person name="Siddiqui A."/>
            <person name="Sterky F."/>
            <person name="Terry A."/>
            <person name="Tsai C.J."/>
            <person name="Uberbacher E."/>
            <person name="Unneberg P."/>
            <person name="Vahala J."/>
            <person name="Wall K."/>
            <person name="Wessler S."/>
            <person name="Yang G."/>
            <person name="Yin T."/>
            <person name="Douglas C."/>
            <person name="Marra M."/>
            <person name="Sandberg G."/>
            <person name="Van de Peer Y."/>
            <person name="Rokhsar D."/>
        </authorList>
    </citation>
    <scope>NUCLEOTIDE SEQUENCE [LARGE SCALE GENOMIC DNA]</scope>
    <source>
        <strain evidence="2">cv. Nisqually</strain>
    </source>
</reference>
<name>A0ACC0SHN1_POPTR</name>
<dbReference type="Proteomes" id="UP000006729">
    <property type="component" value="Chromosome 9"/>
</dbReference>
<protein>
    <submittedName>
        <fullName evidence="1">Uncharacterized protein</fullName>
    </submittedName>
</protein>
<accession>A0ACC0SHN1</accession>
<organism evidence="1 2">
    <name type="scientific">Populus trichocarpa</name>
    <name type="common">Western balsam poplar</name>
    <name type="synonym">Populus balsamifera subsp. trichocarpa</name>
    <dbReference type="NCBI Taxonomy" id="3694"/>
    <lineage>
        <taxon>Eukaryota</taxon>
        <taxon>Viridiplantae</taxon>
        <taxon>Streptophyta</taxon>
        <taxon>Embryophyta</taxon>
        <taxon>Tracheophyta</taxon>
        <taxon>Spermatophyta</taxon>
        <taxon>Magnoliopsida</taxon>
        <taxon>eudicotyledons</taxon>
        <taxon>Gunneridae</taxon>
        <taxon>Pentapetalae</taxon>
        <taxon>rosids</taxon>
        <taxon>fabids</taxon>
        <taxon>Malpighiales</taxon>
        <taxon>Salicaceae</taxon>
        <taxon>Saliceae</taxon>
        <taxon>Populus</taxon>
    </lineage>
</organism>
<gene>
    <name evidence="1" type="ORF">POPTR_009G102201v4</name>
</gene>
<keyword evidence="2" id="KW-1185">Reference proteome</keyword>